<keyword evidence="2" id="KW-0032">Aminotransferase</keyword>
<keyword evidence="3" id="KW-1185">Reference proteome</keyword>
<gene>
    <name evidence="2" type="ORF">NOSIN_09480</name>
</gene>
<dbReference type="EMBL" id="MCOK01000001">
    <property type="protein sequence ID" value="OOC54008.1"/>
    <property type="molecule type" value="Genomic_DNA"/>
</dbReference>
<dbReference type="GO" id="GO:0008483">
    <property type="term" value="F:transaminase activity"/>
    <property type="evidence" value="ECO:0007669"/>
    <property type="project" value="UniProtKB-KW"/>
</dbReference>
<dbReference type="PANTHER" id="PTHR43586">
    <property type="entry name" value="CYSTEINE DESULFURASE"/>
    <property type="match status" value="1"/>
</dbReference>
<dbReference type="InterPro" id="IPR000192">
    <property type="entry name" value="Aminotrans_V_dom"/>
</dbReference>
<dbReference type="InterPro" id="IPR015424">
    <property type="entry name" value="PyrdxlP-dep_Trfase"/>
</dbReference>
<dbReference type="InterPro" id="IPR015421">
    <property type="entry name" value="PyrdxlP-dep_Trfase_major"/>
</dbReference>
<dbReference type="RefSeq" id="WP_077690402.1">
    <property type="nucleotide sequence ID" value="NZ_MCOK01000001.1"/>
</dbReference>
<protein>
    <submittedName>
        <fullName evidence="2">Aminotransferase V</fullName>
    </submittedName>
</protein>
<evidence type="ECO:0000313" key="2">
    <source>
        <dbReference type="EMBL" id="OOC54008.1"/>
    </source>
</evidence>
<proteinExistence type="predicted"/>
<dbReference type="InterPro" id="IPR015422">
    <property type="entry name" value="PyrdxlP-dep_Trfase_small"/>
</dbReference>
<dbReference type="AlphaFoldDB" id="A0A1V3BZZ4"/>
<dbReference type="Gene3D" id="3.40.640.10">
    <property type="entry name" value="Type I PLP-dependent aspartate aminotransferase-like (Major domain)"/>
    <property type="match status" value="1"/>
</dbReference>
<feature type="domain" description="Aminotransferase class V" evidence="1">
    <location>
        <begin position="50"/>
        <end position="294"/>
    </location>
</feature>
<dbReference type="SUPFAM" id="SSF53383">
    <property type="entry name" value="PLP-dependent transferases"/>
    <property type="match status" value="1"/>
</dbReference>
<dbReference type="STRING" id="501010.NOSIN_09480"/>
<keyword evidence="2" id="KW-0808">Transferase</keyword>
<accession>A0A1V3BZZ4</accession>
<dbReference type="Proteomes" id="UP000189004">
    <property type="component" value="Unassembled WGS sequence"/>
</dbReference>
<dbReference type="PANTHER" id="PTHR43586:SF21">
    <property type="entry name" value="PYRIDOXAL PHOSPHATE (PLP)-DEPENDENT ASPARTATE AMINOTRANSFERASE SUPERFAMILY"/>
    <property type="match status" value="1"/>
</dbReference>
<sequence length="344" mass="36618">MDTIPDLWNTDTVWLNTAQYGIPPAPAHQALTRAMQSWRTATGDPADWGRETEQARTRLAALVGAPANDLTLGTSTAQIAGTIAASLPDGARVLVPEGDFASIVFPWHAQADRGITVRAVPLPDLARAVDGDTDLVAFSLVHSAHGQLAPTQDIVAAARAHGALVVADATQAAGWTPLRATDFDALIASAYKWLMAPRGLALAYLSPDLRKKLRPNNAGPAAAREAASAMYATEMDLAPTARAFDISPNWFAALTAAASAQVLLQVGLERVREHNTALTDHFRAALGQEPAHSAITSTDMPEAFERLARAGIVTTRRGGRTRLSFHLYNTFDDAERAAKALLQP</sequence>
<dbReference type="Pfam" id="PF00266">
    <property type="entry name" value="Aminotran_5"/>
    <property type="match status" value="1"/>
</dbReference>
<evidence type="ECO:0000313" key="3">
    <source>
        <dbReference type="Proteomes" id="UP000189004"/>
    </source>
</evidence>
<comment type="caution">
    <text evidence="2">The sequence shown here is derived from an EMBL/GenBank/DDBJ whole genome shotgun (WGS) entry which is preliminary data.</text>
</comment>
<reference evidence="3" key="1">
    <citation type="submission" date="2016-08" db="EMBL/GenBank/DDBJ databases">
        <authorList>
            <person name="Tokovenko B."/>
            <person name="Kalinowski J."/>
        </authorList>
    </citation>
    <scope>NUCLEOTIDE SEQUENCE [LARGE SCALE GENOMIC DNA]</scope>
    <source>
        <strain evidence="3">UTMC102</strain>
    </source>
</reference>
<dbReference type="Gene3D" id="3.90.1150.10">
    <property type="entry name" value="Aspartate Aminotransferase, domain 1"/>
    <property type="match status" value="1"/>
</dbReference>
<organism evidence="2 3">
    <name type="scientific">Nocardiopsis sinuspersici</name>
    <dbReference type="NCBI Taxonomy" id="501010"/>
    <lineage>
        <taxon>Bacteria</taxon>
        <taxon>Bacillati</taxon>
        <taxon>Actinomycetota</taxon>
        <taxon>Actinomycetes</taxon>
        <taxon>Streptosporangiales</taxon>
        <taxon>Nocardiopsidaceae</taxon>
        <taxon>Nocardiopsis</taxon>
    </lineage>
</organism>
<dbReference type="OrthoDB" id="250246at2"/>
<evidence type="ECO:0000259" key="1">
    <source>
        <dbReference type="Pfam" id="PF00266"/>
    </source>
</evidence>
<name>A0A1V3BZZ4_9ACTN</name>